<reference evidence="2 3" key="1">
    <citation type="submission" date="2017-11" db="EMBL/GenBank/DDBJ databases">
        <title>De novo assembly and phasing of dikaryotic genomes from two isolates of Puccinia coronata f. sp. avenae, the causal agent of oat crown rust.</title>
        <authorList>
            <person name="Miller M.E."/>
            <person name="Zhang Y."/>
            <person name="Omidvar V."/>
            <person name="Sperschneider J."/>
            <person name="Schwessinger B."/>
            <person name="Raley C."/>
            <person name="Palmer J.M."/>
            <person name="Garnica D."/>
            <person name="Upadhyaya N."/>
            <person name="Rathjen J."/>
            <person name="Taylor J.M."/>
            <person name="Park R.F."/>
            <person name="Dodds P.N."/>
            <person name="Hirsch C.D."/>
            <person name="Kianian S.F."/>
            <person name="Figueroa M."/>
        </authorList>
    </citation>
    <scope>NUCLEOTIDE SEQUENCE [LARGE SCALE GENOMIC DNA]</scope>
    <source>
        <strain evidence="2">12SD80</strain>
    </source>
</reference>
<accession>A0A2N5TSE6</accession>
<dbReference type="EMBL" id="PGCI01000366">
    <property type="protein sequence ID" value="PLW28397.1"/>
    <property type="molecule type" value="Genomic_DNA"/>
</dbReference>
<name>A0A2N5TSE6_9BASI</name>
<organism evidence="2 3">
    <name type="scientific">Puccinia coronata f. sp. avenae</name>
    <dbReference type="NCBI Taxonomy" id="200324"/>
    <lineage>
        <taxon>Eukaryota</taxon>
        <taxon>Fungi</taxon>
        <taxon>Dikarya</taxon>
        <taxon>Basidiomycota</taxon>
        <taxon>Pucciniomycotina</taxon>
        <taxon>Pucciniomycetes</taxon>
        <taxon>Pucciniales</taxon>
        <taxon>Pucciniaceae</taxon>
        <taxon>Puccinia</taxon>
    </lineage>
</organism>
<dbReference type="AlphaFoldDB" id="A0A2N5TSE6"/>
<proteinExistence type="predicted"/>
<comment type="caution">
    <text evidence="2">The sequence shown here is derived from an EMBL/GenBank/DDBJ whole genome shotgun (WGS) entry which is preliminary data.</text>
</comment>
<evidence type="ECO:0000313" key="2">
    <source>
        <dbReference type="EMBL" id="PLW28397.1"/>
    </source>
</evidence>
<evidence type="ECO:0000313" key="1">
    <source>
        <dbReference type="EMBL" id="PLW13031.1"/>
    </source>
</evidence>
<protein>
    <submittedName>
        <fullName evidence="2">Uncharacterized protein</fullName>
    </submittedName>
</protein>
<dbReference type="Proteomes" id="UP000235392">
    <property type="component" value="Unassembled WGS sequence"/>
</dbReference>
<dbReference type="EMBL" id="PGCI01000865">
    <property type="protein sequence ID" value="PLW13031.1"/>
    <property type="molecule type" value="Genomic_DNA"/>
</dbReference>
<evidence type="ECO:0000313" key="3">
    <source>
        <dbReference type="Proteomes" id="UP000235392"/>
    </source>
</evidence>
<sequence>MLVNSNPLAPSAVWYLTWRLASALPGLFPVGSNLFRPSSLASGEEELYDLLLVPTKEIFLIAAAPKYPQNLKAACFPE</sequence>
<gene>
    <name evidence="2" type="ORF">PCASD_19597</name>
    <name evidence="1" type="ORF">PCASD_19971</name>
</gene>